<evidence type="ECO:0000256" key="1">
    <source>
        <dbReference type="SAM" id="Phobius"/>
    </source>
</evidence>
<evidence type="ECO:0000313" key="2">
    <source>
        <dbReference type="EMBL" id="VDK28396.1"/>
    </source>
</evidence>
<dbReference type="EMBL" id="UYRR01016359">
    <property type="protein sequence ID" value="VDK28396.1"/>
    <property type="molecule type" value="Genomic_DNA"/>
</dbReference>
<evidence type="ECO:0000313" key="3">
    <source>
        <dbReference type="Proteomes" id="UP000267096"/>
    </source>
</evidence>
<sequence>MGYCGDVCPAIFQSQPCVYQEGGQNFALLNQMTGSPSATVVCCCDNDLCNGVRSMMNAKLCLIWLIVALDLVVLLDYFN</sequence>
<organism evidence="4">
    <name type="scientific">Anisakis simplex</name>
    <name type="common">Herring worm</name>
    <dbReference type="NCBI Taxonomy" id="6269"/>
    <lineage>
        <taxon>Eukaryota</taxon>
        <taxon>Metazoa</taxon>
        <taxon>Ecdysozoa</taxon>
        <taxon>Nematoda</taxon>
        <taxon>Chromadorea</taxon>
        <taxon>Rhabditida</taxon>
        <taxon>Spirurina</taxon>
        <taxon>Ascaridomorpha</taxon>
        <taxon>Ascaridoidea</taxon>
        <taxon>Anisakidae</taxon>
        <taxon>Anisakis</taxon>
        <taxon>Anisakis simplex complex</taxon>
    </lineage>
</organism>
<protein>
    <submittedName>
        <fullName evidence="4">Activin_recp domain-containing protein</fullName>
    </submittedName>
</protein>
<reference evidence="4" key="1">
    <citation type="submission" date="2017-02" db="UniProtKB">
        <authorList>
            <consortium name="WormBaseParasite"/>
        </authorList>
    </citation>
    <scope>IDENTIFICATION</scope>
</reference>
<dbReference type="OrthoDB" id="10441530at2759"/>
<keyword evidence="1" id="KW-1133">Transmembrane helix</keyword>
<keyword evidence="3" id="KW-1185">Reference proteome</keyword>
<reference evidence="2 3" key="2">
    <citation type="submission" date="2018-11" db="EMBL/GenBank/DDBJ databases">
        <authorList>
            <consortium name="Pathogen Informatics"/>
        </authorList>
    </citation>
    <scope>NUCLEOTIDE SEQUENCE [LARGE SCALE GENOMIC DNA]</scope>
</reference>
<accession>A0A0M3JI13</accession>
<name>A0A0M3JI13_ANISI</name>
<dbReference type="AlphaFoldDB" id="A0A0M3JI13"/>
<proteinExistence type="predicted"/>
<keyword evidence="1" id="KW-0812">Transmembrane</keyword>
<evidence type="ECO:0000313" key="4">
    <source>
        <dbReference type="WBParaSite" id="ASIM_0000727801-mRNA-1"/>
    </source>
</evidence>
<keyword evidence="1" id="KW-0472">Membrane</keyword>
<dbReference type="WBParaSite" id="ASIM_0000727801-mRNA-1">
    <property type="protein sequence ID" value="ASIM_0000727801-mRNA-1"/>
    <property type="gene ID" value="ASIM_0000727801"/>
</dbReference>
<dbReference type="Proteomes" id="UP000267096">
    <property type="component" value="Unassembled WGS sequence"/>
</dbReference>
<gene>
    <name evidence="2" type="ORF">ASIM_LOCUS7043</name>
</gene>
<feature type="transmembrane region" description="Helical" evidence="1">
    <location>
        <begin position="60"/>
        <end position="78"/>
    </location>
</feature>